<keyword evidence="3" id="KW-1185">Reference proteome</keyword>
<accession>A0A7D9EMW7</accession>
<evidence type="ECO:0000313" key="2">
    <source>
        <dbReference type="EMBL" id="CAB4014293.1"/>
    </source>
</evidence>
<proteinExistence type="predicted"/>
<reference evidence="2" key="1">
    <citation type="submission" date="2020-04" db="EMBL/GenBank/DDBJ databases">
        <authorList>
            <person name="Alioto T."/>
            <person name="Alioto T."/>
            <person name="Gomez Garrido J."/>
        </authorList>
    </citation>
    <scope>NUCLEOTIDE SEQUENCE</scope>
    <source>
        <strain evidence="2">A484AB</strain>
    </source>
</reference>
<feature type="compositionally biased region" description="Basic residues" evidence="1">
    <location>
        <begin position="1"/>
        <end position="12"/>
    </location>
</feature>
<dbReference type="AlphaFoldDB" id="A0A7D9EMW7"/>
<dbReference type="EMBL" id="CACRXK020008239">
    <property type="protein sequence ID" value="CAB4014293.1"/>
    <property type="molecule type" value="Genomic_DNA"/>
</dbReference>
<organism evidence="2 3">
    <name type="scientific">Paramuricea clavata</name>
    <name type="common">Red gorgonian</name>
    <name type="synonym">Violescent sea-whip</name>
    <dbReference type="NCBI Taxonomy" id="317549"/>
    <lineage>
        <taxon>Eukaryota</taxon>
        <taxon>Metazoa</taxon>
        <taxon>Cnidaria</taxon>
        <taxon>Anthozoa</taxon>
        <taxon>Octocorallia</taxon>
        <taxon>Malacalcyonacea</taxon>
        <taxon>Plexauridae</taxon>
        <taxon>Paramuricea</taxon>
    </lineage>
</organism>
<feature type="compositionally biased region" description="Polar residues" evidence="1">
    <location>
        <begin position="64"/>
        <end position="75"/>
    </location>
</feature>
<dbReference type="Proteomes" id="UP001152795">
    <property type="component" value="Unassembled WGS sequence"/>
</dbReference>
<feature type="compositionally biased region" description="Basic and acidic residues" evidence="1">
    <location>
        <begin position="77"/>
        <end position="88"/>
    </location>
</feature>
<comment type="caution">
    <text evidence="2">The sequence shown here is derived from an EMBL/GenBank/DDBJ whole genome shotgun (WGS) entry which is preliminary data.</text>
</comment>
<evidence type="ECO:0000256" key="1">
    <source>
        <dbReference type="SAM" id="MobiDB-lite"/>
    </source>
</evidence>
<sequence length="98" mass="11243">MSVKGRVVHHNQLKQFHDVREPDTADNNTVDPKEEENDSPATDDAVIVIESPDVAAPIEDVEQDNNNPAEQPEPTNDNERPQRERRPPEWFVNNDMNF</sequence>
<name>A0A7D9EMW7_PARCT</name>
<evidence type="ECO:0000313" key="3">
    <source>
        <dbReference type="Proteomes" id="UP001152795"/>
    </source>
</evidence>
<gene>
    <name evidence="2" type="ORF">PACLA_8A018917</name>
</gene>
<protein>
    <submittedName>
        <fullName evidence="2">Uncharacterized protein</fullName>
    </submittedName>
</protein>
<feature type="region of interest" description="Disordered" evidence="1">
    <location>
        <begin position="1"/>
        <end position="98"/>
    </location>
</feature>